<dbReference type="AlphaFoldDB" id="A0A1U7CN03"/>
<dbReference type="KEGG" id="pbor:BSF38_01757"/>
<dbReference type="Pfam" id="PF01565">
    <property type="entry name" value="FAD_binding_4"/>
    <property type="match status" value="1"/>
</dbReference>
<keyword evidence="16 19" id="KW-0961">Cell wall biogenesis/degradation</keyword>
<evidence type="ECO:0000256" key="2">
    <source>
        <dbReference type="ARBA" id="ARBA00003921"/>
    </source>
</evidence>
<dbReference type="InterPro" id="IPR003170">
    <property type="entry name" value="MurB"/>
</dbReference>
<evidence type="ECO:0000256" key="8">
    <source>
        <dbReference type="ARBA" id="ARBA00022618"/>
    </source>
</evidence>
<dbReference type="SUPFAM" id="SSF56176">
    <property type="entry name" value="FAD-binding/transporter-associated domain-like"/>
    <property type="match status" value="1"/>
</dbReference>
<dbReference type="PROSITE" id="PS51387">
    <property type="entry name" value="FAD_PCMH"/>
    <property type="match status" value="1"/>
</dbReference>
<keyword evidence="7 19" id="KW-0963">Cytoplasm</keyword>
<dbReference type="Proteomes" id="UP000186309">
    <property type="component" value="Chromosome"/>
</dbReference>
<evidence type="ECO:0000313" key="21">
    <source>
        <dbReference type="EMBL" id="APW60289.1"/>
    </source>
</evidence>
<dbReference type="STRING" id="1387353.BSF38_01757"/>
<evidence type="ECO:0000256" key="14">
    <source>
        <dbReference type="ARBA" id="ARBA00023002"/>
    </source>
</evidence>
<dbReference type="GO" id="GO:0005829">
    <property type="term" value="C:cytosol"/>
    <property type="evidence" value="ECO:0007669"/>
    <property type="project" value="TreeGrafter"/>
</dbReference>
<evidence type="ECO:0000256" key="4">
    <source>
        <dbReference type="ARBA" id="ARBA00004752"/>
    </source>
</evidence>
<dbReference type="GO" id="GO:0071555">
    <property type="term" value="P:cell wall organization"/>
    <property type="evidence" value="ECO:0007669"/>
    <property type="project" value="UniProtKB-KW"/>
</dbReference>
<keyword evidence="12 19" id="KW-0133">Cell shape</keyword>
<evidence type="ECO:0000256" key="12">
    <source>
        <dbReference type="ARBA" id="ARBA00022960"/>
    </source>
</evidence>
<comment type="caution">
    <text evidence="19">Lacks conserved residue(s) required for the propagation of feature annotation.</text>
</comment>
<dbReference type="InterPro" id="IPR016169">
    <property type="entry name" value="FAD-bd_PCMH_sub2"/>
</dbReference>
<reference evidence="22" key="1">
    <citation type="submission" date="2016-12" db="EMBL/GenBank/DDBJ databases">
        <title>Comparative genomics of four Isosphaeraceae planctomycetes: a common pool of plasmids and glycoside hydrolase genes.</title>
        <authorList>
            <person name="Ivanova A."/>
        </authorList>
    </citation>
    <scope>NUCLEOTIDE SEQUENCE [LARGE SCALE GENOMIC DNA]</scope>
    <source>
        <strain evidence="22">PX4</strain>
    </source>
</reference>
<feature type="active site" evidence="19">
    <location>
        <position position="171"/>
    </location>
</feature>
<keyword evidence="9 19" id="KW-0285">Flavoprotein</keyword>
<evidence type="ECO:0000256" key="6">
    <source>
        <dbReference type="ARBA" id="ARBA00015188"/>
    </source>
</evidence>
<gene>
    <name evidence="19 21" type="primary">murB</name>
    <name evidence="21" type="ORF">BSF38_01757</name>
</gene>
<dbReference type="NCBIfam" id="TIGR00179">
    <property type="entry name" value="murB"/>
    <property type="match status" value="1"/>
</dbReference>
<sequence>MQHPFEEFRDFVTVGHPLSPLVWFRLGGPAAYFAKPRSIEDLCGVLKRARDAEIPFKLLGGGSNVLVRDEGVEALVIHMESPFFSDVTVDENRITAGAAVPLTALISQTARAGLAGLEILTGIPGTVGGALRGNAGSRQGAIGPFVNSVTVLDAGFEVQVRERDDLSFVDRESNLDEPVILSTVLELSREDPESVVRRMRRIWIVKKENQPYGHQSSGCVFKNPSPDVSAGALVDQAGLKGTRHGGAEVSDRHANFIIAHPGAKAADVLHLIDQIQQRVWQQFGYELELQLQIW</sequence>
<comment type="similarity">
    <text evidence="19">Belongs to the MurB family.</text>
</comment>
<keyword evidence="15 19" id="KW-0131">Cell cycle</keyword>
<evidence type="ECO:0000256" key="9">
    <source>
        <dbReference type="ARBA" id="ARBA00022630"/>
    </source>
</evidence>
<dbReference type="EC" id="1.3.1.98" evidence="5 19"/>
<evidence type="ECO:0000256" key="16">
    <source>
        <dbReference type="ARBA" id="ARBA00023316"/>
    </source>
</evidence>
<dbReference type="GO" id="GO:0009252">
    <property type="term" value="P:peptidoglycan biosynthetic process"/>
    <property type="evidence" value="ECO:0007669"/>
    <property type="project" value="UniProtKB-UniRule"/>
</dbReference>
<dbReference type="UniPathway" id="UPA00219"/>
<feature type="domain" description="FAD-binding PCMH-type" evidence="20">
    <location>
        <begin position="25"/>
        <end position="190"/>
    </location>
</feature>
<dbReference type="GO" id="GO:0008360">
    <property type="term" value="P:regulation of cell shape"/>
    <property type="evidence" value="ECO:0007669"/>
    <property type="project" value="UniProtKB-KW"/>
</dbReference>
<evidence type="ECO:0000256" key="1">
    <source>
        <dbReference type="ARBA" id="ARBA00001974"/>
    </source>
</evidence>
<dbReference type="NCBIfam" id="NF010480">
    <property type="entry name" value="PRK13905.1"/>
    <property type="match status" value="1"/>
</dbReference>
<feature type="active site" description="Proton donor" evidence="19">
    <location>
        <position position="219"/>
    </location>
</feature>
<evidence type="ECO:0000256" key="13">
    <source>
        <dbReference type="ARBA" id="ARBA00022984"/>
    </source>
</evidence>
<comment type="subcellular location">
    <subcellularLocation>
        <location evidence="3 19">Cytoplasm</location>
    </subcellularLocation>
</comment>
<keyword evidence="14 19" id="KW-0560">Oxidoreductase</keyword>
<evidence type="ECO:0000256" key="11">
    <source>
        <dbReference type="ARBA" id="ARBA00022857"/>
    </source>
</evidence>
<evidence type="ECO:0000256" key="7">
    <source>
        <dbReference type="ARBA" id="ARBA00022490"/>
    </source>
</evidence>
<keyword evidence="13 19" id="KW-0573">Peptidoglycan synthesis</keyword>
<evidence type="ECO:0000256" key="18">
    <source>
        <dbReference type="ARBA" id="ARBA00048914"/>
    </source>
</evidence>
<dbReference type="InterPro" id="IPR036635">
    <property type="entry name" value="MurB_C_sf"/>
</dbReference>
<dbReference type="InterPro" id="IPR006094">
    <property type="entry name" value="Oxid_FAD_bind_N"/>
</dbReference>
<evidence type="ECO:0000256" key="17">
    <source>
        <dbReference type="ARBA" id="ARBA00031026"/>
    </source>
</evidence>
<dbReference type="GO" id="GO:0008762">
    <property type="term" value="F:UDP-N-acetylmuramate dehydrogenase activity"/>
    <property type="evidence" value="ECO:0007669"/>
    <property type="project" value="UniProtKB-UniRule"/>
</dbReference>
<dbReference type="Gene3D" id="3.90.78.10">
    <property type="entry name" value="UDP-N-acetylenolpyruvoylglucosamine reductase, C-terminal domain"/>
    <property type="match status" value="1"/>
</dbReference>
<evidence type="ECO:0000256" key="5">
    <source>
        <dbReference type="ARBA" id="ARBA00012518"/>
    </source>
</evidence>
<keyword evidence="10 19" id="KW-0274">FAD</keyword>
<evidence type="ECO:0000313" key="22">
    <source>
        <dbReference type="Proteomes" id="UP000186309"/>
    </source>
</evidence>
<proteinExistence type="inferred from homology"/>
<evidence type="ECO:0000256" key="10">
    <source>
        <dbReference type="ARBA" id="ARBA00022827"/>
    </source>
</evidence>
<comment type="catalytic activity">
    <reaction evidence="18 19">
        <text>UDP-N-acetyl-alpha-D-muramate + NADP(+) = UDP-N-acetyl-3-O-(1-carboxyvinyl)-alpha-D-glucosamine + NADPH + H(+)</text>
        <dbReference type="Rhea" id="RHEA:12248"/>
        <dbReference type="ChEBI" id="CHEBI:15378"/>
        <dbReference type="ChEBI" id="CHEBI:57783"/>
        <dbReference type="ChEBI" id="CHEBI:58349"/>
        <dbReference type="ChEBI" id="CHEBI:68483"/>
        <dbReference type="ChEBI" id="CHEBI:70757"/>
        <dbReference type="EC" id="1.3.1.98"/>
    </reaction>
</comment>
<dbReference type="InterPro" id="IPR016167">
    <property type="entry name" value="FAD-bd_PCMH_sub1"/>
</dbReference>
<dbReference type="EMBL" id="CP019082">
    <property type="protein sequence ID" value="APW60289.1"/>
    <property type="molecule type" value="Genomic_DNA"/>
</dbReference>
<dbReference type="InterPro" id="IPR016166">
    <property type="entry name" value="FAD-bd_PCMH"/>
</dbReference>
<keyword evidence="8 19" id="KW-0132">Cell division</keyword>
<dbReference type="SUPFAM" id="SSF56194">
    <property type="entry name" value="Uridine diphospho-N-Acetylenolpyruvylglucosamine reductase, MurB, C-terminal domain"/>
    <property type="match status" value="1"/>
</dbReference>
<protein>
    <recommendedName>
        <fullName evidence="6 19">UDP-N-acetylenolpyruvoylglucosamine reductase</fullName>
        <ecNumber evidence="5 19">1.3.1.98</ecNumber>
    </recommendedName>
    <alternativeName>
        <fullName evidence="17 19">UDP-N-acetylmuramate dehydrogenase</fullName>
    </alternativeName>
</protein>
<keyword evidence="11 19" id="KW-0521">NADP</keyword>
<dbReference type="PANTHER" id="PTHR21071">
    <property type="entry name" value="UDP-N-ACETYLENOLPYRUVOYLGLUCOSAMINE REDUCTASE"/>
    <property type="match status" value="1"/>
</dbReference>
<evidence type="ECO:0000256" key="19">
    <source>
        <dbReference type="HAMAP-Rule" id="MF_00037"/>
    </source>
</evidence>
<comment type="pathway">
    <text evidence="4 19">Cell wall biogenesis; peptidoglycan biosynthesis.</text>
</comment>
<accession>A0A1U7CN03</accession>
<dbReference type="OrthoDB" id="9804753at2"/>
<name>A0A1U7CN03_9BACT</name>
<comment type="function">
    <text evidence="2 19">Cell wall formation.</text>
</comment>
<dbReference type="Gene3D" id="3.30.43.10">
    <property type="entry name" value="Uridine Diphospho-n-acetylenolpyruvylglucosamine Reductase, domain 2"/>
    <property type="match status" value="1"/>
</dbReference>
<evidence type="ECO:0000256" key="15">
    <source>
        <dbReference type="ARBA" id="ARBA00023306"/>
    </source>
</evidence>
<dbReference type="GO" id="GO:0051301">
    <property type="term" value="P:cell division"/>
    <property type="evidence" value="ECO:0007669"/>
    <property type="project" value="UniProtKB-KW"/>
</dbReference>
<organism evidence="21 22">
    <name type="scientific">Paludisphaera borealis</name>
    <dbReference type="NCBI Taxonomy" id="1387353"/>
    <lineage>
        <taxon>Bacteria</taxon>
        <taxon>Pseudomonadati</taxon>
        <taxon>Planctomycetota</taxon>
        <taxon>Planctomycetia</taxon>
        <taxon>Isosphaerales</taxon>
        <taxon>Isosphaeraceae</taxon>
        <taxon>Paludisphaera</taxon>
    </lineage>
</organism>
<dbReference type="PANTHER" id="PTHR21071:SF4">
    <property type="entry name" value="UDP-N-ACETYLENOLPYRUVOYLGLUCOSAMINE REDUCTASE"/>
    <property type="match status" value="1"/>
</dbReference>
<comment type="cofactor">
    <cofactor evidence="1 19">
        <name>FAD</name>
        <dbReference type="ChEBI" id="CHEBI:57692"/>
    </cofactor>
</comment>
<dbReference type="RefSeq" id="WP_076344820.1">
    <property type="nucleotide sequence ID" value="NZ_CP019082.1"/>
</dbReference>
<dbReference type="HAMAP" id="MF_00037">
    <property type="entry name" value="MurB"/>
    <property type="match status" value="1"/>
</dbReference>
<keyword evidence="22" id="KW-1185">Reference proteome</keyword>
<evidence type="ECO:0000256" key="3">
    <source>
        <dbReference type="ARBA" id="ARBA00004496"/>
    </source>
</evidence>
<dbReference type="InterPro" id="IPR036318">
    <property type="entry name" value="FAD-bd_PCMH-like_sf"/>
</dbReference>
<dbReference type="InterPro" id="IPR011601">
    <property type="entry name" value="MurB_C"/>
</dbReference>
<evidence type="ECO:0000259" key="20">
    <source>
        <dbReference type="PROSITE" id="PS51387"/>
    </source>
</evidence>
<dbReference type="GO" id="GO:0071949">
    <property type="term" value="F:FAD binding"/>
    <property type="evidence" value="ECO:0007669"/>
    <property type="project" value="InterPro"/>
</dbReference>
<dbReference type="Gene3D" id="3.30.465.10">
    <property type="match status" value="1"/>
</dbReference>
<dbReference type="Pfam" id="PF02873">
    <property type="entry name" value="MurB_C"/>
    <property type="match status" value="1"/>
</dbReference>